<keyword evidence="2" id="KW-1185">Reference proteome</keyword>
<evidence type="ECO:0000313" key="2">
    <source>
        <dbReference type="Proteomes" id="UP000198553"/>
    </source>
</evidence>
<gene>
    <name evidence="1" type="ORF">SAMN05192533_11753</name>
</gene>
<evidence type="ECO:0000313" key="1">
    <source>
        <dbReference type="EMBL" id="SEN68029.1"/>
    </source>
</evidence>
<reference evidence="2" key="1">
    <citation type="submission" date="2016-10" db="EMBL/GenBank/DDBJ databases">
        <authorList>
            <person name="Varghese N."/>
            <person name="Submissions S."/>
        </authorList>
    </citation>
    <scope>NUCLEOTIDE SEQUENCE [LARGE SCALE GENOMIC DNA]</scope>
    <source>
        <strain evidence="2">B48,IBRC-M 10115,DSM 25386,CECT 8001</strain>
    </source>
</reference>
<protein>
    <recommendedName>
        <fullName evidence="3">DUF4468 domain-containing protein</fullName>
    </recommendedName>
</protein>
<dbReference type="PROSITE" id="PS51257">
    <property type="entry name" value="PROKAR_LIPOPROTEIN"/>
    <property type="match status" value="1"/>
</dbReference>
<name>A0A1H8IIB5_9BACI</name>
<dbReference type="RefSeq" id="WP_090749402.1">
    <property type="nucleotide sequence ID" value="NZ_FOBW01000017.1"/>
</dbReference>
<dbReference type="AlphaFoldDB" id="A0A1H8IIB5"/>
<sequence>MKNRMTLYSVLVLLVSLLLLVGCTEKPKQITEDGNIKTIDVILQKALTGPNEELKKIFHDGDFTENVRQYDNAQFNGYFANDSAYMEFVNSYGAVLMITPIRNDYTLKINNIEYEQTDSEEIIYNFSIDLQYQKEGSQESEVVSVNGQANLNEEHKIEDMLINLKNLWSAIE</sequence>
<organism evidence="1 2">
    <name type="scientific">Mesobacillus persicus</name>
    <dbReference type="NCBI Taxonomy" id="930146"/>
    <lineage>
        <taxon>Bacteria</taxon>
        <taxon>Bacillati</taxon>
        <taxon>Bacillota</taxon>
        <taxon>Bacilli</taxon>
        <taxon>Bacillales</taxon>
        <taxon>Bacillaceae</taxon>
        <taxon>Mesobacillus</taxon>
    </lineage>
</organism>
<accession>A0A1H8IIB5</accession>
<dbReference type="EMBL" id="FOBW01000017">
    <property type="protein sequence ID" value="SEN68029.1"/>
    <property type="molecule type" value="Genomic_DNA"/>
</dbReference>
<evidence type="ECO:0008006" key="3">
    <source>
        <dbReference type="Google" id="ProtNLM"/>
    </source>
</evidence>
<proteinExistence type="predicted"/>
<dbReference type="Proteomes" id="UP000198553">
    <property type="component" value="Unassembled WGS sequence"/>
</dbReference>
<dbReference type="OrthoDB" id="2381403at2"/>